<name>X1UG17_9ZZZZ</name>
<gene>
    <name evidence="2" type="ORF">S12H4_63150</name>
</gene>
<feature type="non-terminal residue" evidence="2">
    <location>
        <position position="40"/>
    </location>
</feature>
<protein>
    <recommendedName>
        <fullName evidence="1">Aspartate/glutamate/uridylate kinase domain-containing protein</fullName>
    </recommendedName>
</protein>
<dbReference type="EMBL" id="BARW01042768">
    <property type="protein sequence ID" value="GAJ16454.1"/>
    <property type="molecule type" value="Genomic_DNA"/>
</dbReference>
<evidence type="ECO:0000259" key="1">
    <source>
        <dbReference type="Pfam" id="PF00696"/>
    </source>
</evidence>
<accession>X1UG17</accession>
<organism evidence="2">
    <name type="scientific">marine sediment metagenome</name>
    <dbReference type="NCBI Taxonomy" id="412755"/>
    <lineage>
        <taxon>unclassified sequences</taxon>
        <taxon>metagenomes</taxon>
        <taxon>ecological metagenomes</taxon>
    </lineage>
</organism>
<dbReference type="GO" id="GO:0008652">
    <property type="term" value="P:amino acid biosynthetic process"/>
    <property type="evidence" value="ECO:0007669"/>
    <property type="project" value="InterPro"/>
</dbReference>
<evidence type="ECO:0000313" key="2">
    <source>
        <dbReference type="EMBL" id="GAJ16454.1"/>
    </source>
</evidence>
<sequence length="40" mass="4384">MNKIIVQKYGGSSVANIERVKKVAEKIVEKAKEGNKVVVV</sequence>
<dbReference type="GO" id="GO:0004072">
    <property type="term" value="F:aspartate kinase activity"/>
    <property type="evidence" value="ECO:0007669"/>
    <property type="project" value="InterPro"/>
</dbReference>
<dbReference type="AlphaFoldDB" id="X1UG17"/>
<dbReference type="Pfam" id="PF00696">
    <property type="entry name" value="AA_kinase"/>
    <property type="match status" value="1"/>
</dbReference>
<feature type="domain" description="Aspartate/glutamate/uridylate kinase" evidence="1">
    <location>
        <begin position="3"/>
        <end position="40"/>
    </location>
</feature>
<reference evidence="2" key="1">
    <citation type="journal article" date="2014" name="Front. Microbiol.">
        <title>High frequency of phylogenetically diverse reductive dehalogenase-homologous genes in deep subseafloor sedimentary metagenomes.</title>
        <authorList>
            <person name="Kawai M."/>
            <person name="Futagami T."/>
            <person name="Toyoda A."/>
            <person name="Takaki Y."/>
            <person name="Nishi S."/>
            <person name="Hori S."/>
            <person name="Arai W."/>
            <person name="Tsubouchi T."/>
            <person name="Morono Y."/>
            <person name="Uchiyama I."/>
            <person name="Ito T."/>
            <person name="Fujiyama A."/>
            <person name="Inagaki F."/>
            <person name="Takami H."/>
        </authorList>
    </citation>
    <scope>NUCLEOTIDE SEQUENCE</scope>
    <source>
        <strain evidence="2">Expedition CK06-06</strain>
    </source>
</reference>
<comment type="caution">
    <text evidence="2">The sequence shown here is derived from an EMBL/GenBank/DDBJ whole genome shotgun (WGS) entry which is preliminary data.</text>
</comment>
<proteinExistence type="predicted"/>
<dbReference type="SUPFAM" id="SSF53633">
    <property type="entry name" value="Carbamate kinase-like"/>
    <property type="match status" value="1"/>
</dbReference>
<dbReference type="InterPro" id="IPR036393">
    <property type="entry name" value="AceGlu_kinase-like_sf"/>
</dbReference>
<dbReference type="InterPro" id="IPR018042">
    <property type="entry name" value="Aspartate_kinase_CS"/>
</dbReference>
<dbReference type="Gene3D" id="3.40.1160.10">
    <property type="entry name" value="Acetylglutamate kinase-like"/>
    <property type="match status" value="1"/>
</dbReference>
<dbReference type="PROSITE" id="PS00324">
    <property type="entry name" value="ASPARTOKINASE"/>
    <property type="match status" value="1"/>
</dbReference>
<dbReference type="InterPro" id="IPR001048">
    <property type="entry name" value="Asp/Glu/Uridylate_kinase"/>
</dbReference>